<dbReference type="SMART" id="SM00267">
    <property type="entry name" value="GGDEF"/>
    <property type="match status" value="1"/>
</dbReference>
<evidence type="ECO:0000259" key="2">
    <source>
        <dbReference type="PROSITE" id="PS50883"/>
    </source>
</evidence>
<dbReference type="Gene3D" id="3.30.450.20">
    <property type="entry name" value="PAS domain"/>
    <property type="match status" value="1"/>
</dbReference>
<evidence type="ECO:0000259" key="3">
    <source>
        <dbReference type="PROSITE" id="PS50887"/>
    </source>
</evidence>
<evidence type="ECO:0000259" key="1">
    <source>
        <dbReference type="PROSITE" id="PS50112"/>
    </source>
</evidence>
<dbReference type="SMART" id="SM00052">
    <property type="entry name" value="EAL"/>
    <property type="match status" value="1"/>
</dbReference>
<accession>A0ABU9D7A5</accession>
<dbReference type="Pfam" id="PF00563">
    <property type="entry name" value="EAL"/>
    <property type="match status" value="1"/>
</dbReference>
<protein>
    <submittedName>
        <fullName evidence="4">EAL domain-containing protein</fullName>
    </submittedName>
</protein>
<dbReference type="PROSITE" id="PS50883">
    <property type="entry name" value="EAL"/>
    <property type="match status" value="1"/>
</dbReference>
<organism evidence="4 5">
    <name type="scientific">Thermithiobacillus plumbiphilus</name>
    <dbReference type="NCBI Taxonomy" id="1729899"/>
    <lineage>
        <taxon>Bacteria</taxon>
        <taxon>Pseudomonadati</taxon>
        <taxon>Pseudomonadota</taxon>
        <taxon>Acidithiobacillia</taxon>
        <taxon>Acidithiobacillales</taxon>
        <taxon>Thermithiobacillaceae</taxon>
        <taxon>Thermithiobacillus</taxon>
    </lineage>
</organism>
<dbReference type="Proteomes" id="UP001446205">
    <property type="component" value="Unassembled WGS sequence"/>
</dbReference>
<dbReference type="Gene3D" id="3.20.20.450">
    <property type="entry name" value="EAL domain"/>
    <property type="match status" value="1"/>
</dbReference>
<dbReference type="PANTHER" id="PTHR44757:SF2">
    <property type="entry name" value="BIOFILM ARCHITECTURE MAINTENANCE PROTEIN MBAA"/>
    <property type="match status" value="1"/>
</dbReference>
<dbReference type="PROSITE" id="PS50112">
    <property type="entry name" value="PAS"/>
    <property type="match status" value="1"/>
</dbReference>
<comment type="caution">
    <text evidence="4">The sequence shown here is derived from an EMBL/GenBank/DDBJ whole genome shotgun (WGS) entry which is preliminary data.</text>
</comment>
<sequence length="593" mass="66732">MSSKIHKDLLHFPAASQDRQIDAMMHELMDLSPDAIFFKDGDGRWLWVNGAGVQLFGLEGISYYGLSDQELAHLLGPDSCFTRHHMQSCSGTDEKAWQAGAPWRGEECVLVNGELTRHFDVIKTPLFGPDGARRGLLGIRRDISEQMQAYSKIHYLANYDSLTGLPNRTLFQEQFAQVLATAKAQEQLLAMLFLDLDRFKDINEAHGHGFGDTLLQSVTKRIKGCIRASDMLARLGGDEFALIQVNPSHVDDAERLAQRLIQAFSRPFNIHGHEIHSTVSIGITRYPFDGQDVQQLLQNADIAMYRAKREGRNQSRIYTADMSTQTQARVALEKNLRRALAKREFLLHYQPQVDLQTGQIVGMEALLRWQRPGFGIVPPAEFIPVAEESGLIIPIGEWVLREACTQNKLWQDAGLPSLRMAVNISARQFGLNGRFMTEMVDQVLKESGLMPEYLELELTESLVMANPEQTAHILHRLKDRGISISVDDFGTGYSSLSYLKRFPIDKLKIDRSFVRDITHDDADAAIVNAVISLGHSLNLQVIAEGVETTEQLEYLRQEGCDGIQGYLFSRPMPAIALTQMLRKVRPFEINSSK</sequence>
<dbReference type="InterPro" id="IPR001633">
    <property type="entry name" value="EAL_dom"/>
</dbReference>
<dbReference type="SUPFAM" id="SSF141868">
    <property type="entry name" value="EAL domain-like"/>
    <property type="match status" value="1"/>
</dbReference>
<dbReference type="InterPro" id="IPR043128">
    <property type="entry name" value="Rev_trsase/Diguanyl_cyclase"/>
</dbReference>
<keyword evidence="5" id="KW-1185">Reference proteome</keyword>
<feature type="domain" description="GGDEF" evidence="3">
    <location>
        <begin position="187"/>
        <end position="320"/>
    </location>
</feature>
<dbReference type="InterPro" id="IPR052155">
    <property type="entry name" value="Biofilm_reg_signaling"/>
</dbReference>
<name>A0ABU9D7A5_9PROT</name>
<feature type="domain" description="EAL" evidence="2">
    <location>
        <begin position="329"/>
        <end position="585"/>
    </location>
</feature>
<proteinExistence type="predicted"/>
<evidence type="ECO:0000313" key="4">
    <source>
        <dbReference type="EMBL" id="MEK8089409.1"/>
    </source>
</evidence>
<gene>
    <name evidence="4" type="ORF">WOB96_06475</name>
</gene>
<dbReference type="RefSeq" id="WP_341370468.1">
    <property type="nucleotide sequence ID" value="NZ_JBBPCO010000005.1"/>
</dbReference>
<dbReference type="InterPro" id="IPR000014">
    <property type="entry name" value="PAS"/>
</dbReference>
<reference evidence="4 5" key="1">
    <citation type="submission" date="2024-04" db="EMBL/GenBank/DDBJ databases">
        <authorList>
            <person name="Abashina T."/>
            <person name="Shaikin A."/>
        </authorList>
    </citation>
    <scope>NUCLEOTIDE SEQUENCE [LARGE SCALE GENOMIC DNA]</scope>
    <source>
        <strain evidence="4 5">AAFK</strain>
    </source>
</reference>
<dbReference type="InterPro" id="IPR000160">
    <property type="entry name" value="GGDEF_dom"/>
</dbReference>
<dbReference type="InterPro" id="IPR035965">
    <property type="entry name" value="PAS-like_dom_sf"/>
</dbReference>
<dbReference type="NCBIfam" id="TIGR00254">
    <property type="entry name" value="GGDEF"/>
    <property type="match status" value="1"/>
</dbReference>
<dbReference type="CDD" id="cd01948">
    <property type="entry name" value="EAL"/>
    <property type="match status" value="1"/>
</dbReference>
<dbReference type="Gene3D" id="3.30.70.270">
    <property type="match status" value="1"/>
</dbReference>
<dbReference type="CDD" id="cd01949">
    <property type="entry name" value="GGDEF"/>
    <property type="match status" value="1"/>
</dbReference>
<evidence type="ECO:0000313" key="5">
    <source>
        <dbReference type="Proteomes" id="UP001446205"/>
    </source>
</evidence>
<dbReference type="InterPro" id="IPR035919">
    <property type="entry name" value="EAL_sf"/>
</dbReference>
<dbReference type="PANTHER" id="PTHR44757">
    <property type="entry name" value="DIGUANYLATE CYCLASE DGCP"/>
    <property type="match status" value="1"/>
</dbReference>
<dbReference type="EMBL" id="JBBPCO010000005">
    <property type="protein sequence ID" value="MEK8089409.1"/>
    <property type="molecule type" value="Genomic_DNA"/>
</dbReference>
<dbReference type="Pfam" id="PF08448">
    <property type="entry name" value="PAS_4"/>
    <property type="match status" value="1"/>
</dbReference>
<dbReference type="InterPro" id="IPR013656">
    <property type="entry name" value="PAS_4"/>
</dbReference>
<dbReference type="SUPFAM" id="SSF55073">
    <property type="entry name" value="Nucleotide cyclase"/>
    <property type="match status" value="1"/>
</dbReference>
<dbReference type="Pfam" id="PF00990">
    <property type="entry name" value="GGDEF"/>
    <property type="match status" value="1"/>
</dbReference>
<dbReference type="PROSITE" id="PS50887">
    <property type="entry name" value="GGDEF"/>
    <property type="match status" value="1"/>
</dbReference>
<feature type="domain" description="PAS" evidence="1">
    <location>
        <begin position="21"/>
        <end position="79"/>
    </location>
</feature>
<dbReference type="InterPro" id="IPR029787">
    <property type="entry name" value="Nucleotide_cyclase"/>
</dbReference>
<dbReference type="SUPFAM" id="SSF55785">
    <property type="entry name" value="PYP-like sensor domain (PAS domain)"/>
    <property type="match status" value="1"/>
</dbReference>